<dbReference type="KEGG" id="cmet:K6K41_09360"/>
<keyword evidence="1" id="KW-0378">Hydrolase</keyword>
<evidence type="ECO:0000313" key="3">
    <source>
        <dbReference type="EMBL" id="QZO01587.1"/>
    </source>
</evidence>
<dbReference type="PANTHER" id="PTHR43674">
    <property type="entry name" value="NITRILASE C965.09-RELATED"/>
    <property type="match status" value="1"/>
</dbReference>
<dbReference type="GO" id="GO:0016811">
    <property type="term" value="F:hydrolase activity, acting on carbon-nitrogen (but not peptide) bonds, in linear amides"/>
    <property type="evidence" value="ECO:0007669"/>
    <property type="project" value="TreeGrafter"/>
</dbReference>
<dbReference type="Gene3D" id="3.60.110.10">
    <property type="entry name" value="Carbon-nitrogen hydrolase"/>
    <property type="match status" value="2"/>
</dbReference>
<proteinExistence type="predicted"/>
<dbReference type="InterPro" id="IPR003010">
    <property type="entry name" value="C-N_Hydrolase"/>
</dbReference>
<evidence type="ECO:0000259" key="2">
    <source>
        <dbReference type="PROSITE" id="PS50263"/>
    </source>
</evidence>
<dbReference type="SUPFAM" id="SSF56317">
    <property type="entry name" value="Carbon-nitrogen hydrolase"/>
    <property type="match status" value="2"/>
</dbReference>
<feature type="domain" description="CN hydrolase" evidence="2">
    <location>
        <begin position="4"/>
        <end position="240"/>
    </location>
</feature>
<dbReference type="Pfam" id="PF00795">
    <property type="entry name" value="CN_hydrolase"/>
    <property type="match status" value="2"/>
</dbReference>
<dbReference type="InterPro" id="IPR036526">
    <property type="entry name" value="C-N_Hydrolase_sf"/>
</dbReference>
<dbReference type="PROSITE" id="PS50263">
    <property type="entry name" value="CN_HYDROLASE"/>
    <property type="match status" value="2"/>
</dbReference>
<evidence type="ECO:0000256" key="1">
    <source>
        <dbReference type="ARBA" id="ARBA00022801"/>
    </source>
</evidence>
<dbReference type="PANTHER" id="PTHR43674:SF16">
    <property type="entry name" value="CARBON-NITROGEN FAMILY, PUTATIVE (AFU_ORTHOLOGUE AFUA_5G02350)-RELATED"/>
    <property type="match status" value="1"/>
</dbReference>
<dbReference type="RefSeq" id="WP_378147266.1">
    <property type="nucleotide sequence ID" value="NZ_JBHRXS010000005.1"/>
</dbReference>
<reference evidence="3" key="1">
    <citation type="submission" date="2021-08" db="EMBL/GenBank/DDBJ databases">
        <authorList>
            <person name="Zhang H."/>
            <person name="Xu M."/>
            <person name="Yu Z."/>
            <person name="Yang L."/>
            <person name="Cai Y."/>
        </authorList>
    </citation>
    <scope>NUCLEOTIDE SEQUENCE</scope>
    <source>
        <strain evidence="3">CHL1</strain>
    </source>
</reference>
<protein>
    <submittedName>
        <fullName evidence="3">Amidohydrolase</fullName>
    </submittedName>
</protein>
<dbReference type="Proteomes" id="UP000825701">
    <property type="component" value="Chromosome"/>
</dbReference>
<dbReference type="EMBL" id="CP081869">
    <property type="protein sequence ID" value="QZO01587.1"/>
    <property type="molecule type" value="Genomic_DNA"/>
</dbReference>
<organism evidence="3 4">
    <name type="scientific">Chenggangzhangella methanolivorans</name>
    <dbReference type="NCBI Taxonomy" id="1437009"/>
    <lineage>
        <taxon>Bacteria</taxon>
        <taxon>Pseudomonadati</taxon>
        <taxon>Pseudomonadota</taxon>
        <taxon>Alphaproteobacteria</taxon>
        <taxon>Hyphomicrobiales</taxon>
        <taxon>Methylopilaceae</taxon>
        <taxon>Chenggangzhangella</taxon>
    </lineage>
</organism>
<feature type="domain" description="CN hydrolase" evidence="2">
    <location>
        <begin position="292"/>
        <end position="542"/>
    </location>
</feature>
<dbReference type="InterPro" id="IPR050345">
    <property type="entry name" value="Aliph_Amidase/BUP"/>
</dbReference>
<dbReference type="AlphaFoldDB" id="A0A9E6RC85"/>
<keyword evidence="4" id="KW-1185">Reference proteome</keyword>
<accession>A0A9E6RC85</accession>
<evidence type="ECO:0000313" key="4">
    <source>
        <dbReference type="Proteomes" id="UP000825701"/>
    </source>
</evidence>
<dbReference type="CDD" id="cd07579">
    <property type="entry name" value="nitrilase_1_R2"/>
    <property type="match status" value="1"/>
</dbReference>
<name>A0A9E6RC85_9HYPH</name>
<sequence length="584" mass="62724">MTVFTAAAVQFEPTMFEKERNVTRLLDLVREAADKGAKLIVTPEMGTTGYCWFDRDEVSTQVETIPGATTDRFAALAKELGLHIVVGMPEVEPATGLYYNSAALIGPEGLVGKHRKSHPYISEPKWAAPGDLGHQVFETELGRIALLICMDIHFVETARLVALGGADVICHVSNWLSERTPAPYWISRAFENSCYLIESNRRGLERTVQFSGGSCVIEPDGAIAAVIDGGDGVITAEIDTDRARERVVLGEPTFAQRRPDLYRELPTGQSGWNPLDFFSLYGHRPLPAGRRSKIAAAQFAPSSNVAANLVRIAEFAGEAAAEGAALVVFPELAVTGLEDPASRAEGLSGVSVTRLLALASKLKIHIVAGLAEQDGEKIYNSAVLVGPEGFVGSYRKIHLASRDRGWASAGDSWKVFDLPLGRVGLLIGHDALFPEAGRILALRGCDAIAVPAAIGGQFSFGHAGTDVAQNFPIPTGADPFHWHHFRARAGENNVVLAFANVLDEDAGYPGKSGVFGPETFVFPRTEAIVFEGEGVAVSEIDTSNLDTPYPTNPIRRKDLVTMRLPHHYVPLAVEAGNEQAAAVA</sequence>
<gene>
    <name evidence="3" type="ORF">K6K41_09360</name>
</gene>